<keyword evidence="3" id="KW-1185">Reference proteome</keyword>
<dbReference type="InterPro" id="IPR010412">
    <property type="entry name" value="DUF1007"/>
</dbReference>
<reference evidence="2 3" key="1">
    <citation type="submission" date="2018-04" db="EMBL/GenBank/DDBJ databases">
        <title>Genomic Encyclopedia of Archaeal and Bacterial Type Strains, Phase II (KMG-II): from individual species to whole genera.</title>
        <authorList>
            <person name="Goeker M."/>
        </authorList>
    </citation>
    <scope>NUCLEOTIDE SEQUENCE [LARGE SCALE GENOMIC DNA]</scope>
    <source>
        <strain evidence="2 3">DSM 21823</strain>
    </source>
</reference>
<organism evidence="2 3">
    <name type="scientific">Gemmobacter caeni</name>
    <dbReference type="NCBI Taxonomy" id="589035"/>
    <lineage>
        <taxon>Bacteria</taxon>
        <taxon>Pseudomonadati</taxon>
        <taxon>Pseudomonadota</taxon>
        <taxon>Alphaproteobacteria</taxon>
        <taxon>Rhodobacterales</taxon>
        <taxon>Paracoccaceae</taxon>
        <taxon>Gemmobacter</taxon>
    </lineage>
</organism>
<dbReference type="RefSeq" id="WP_108130429.1">
    <property type="nucleotide sequence ID" value="NZ_QBKP01000019.1"/>
</dbReference>
<comment type="caution">
    <text evidence="2">The sequence shown here is derived from an EMBL/GenBank/DDBJ whole genome shotgun (WGS) entry which is preliminary data.</text>
</comment>
<dbReference type="EMBL" id="QBKP01000019">
    <property type="protein sequence ID" value="PTX45991.1"/>
    <property type="molecule type" value="Genomic_DNA"/>
</dbReference>
<feature type="signal peptide" evidence="1">
    <location>
        <begin position="1"/>
        <end position="18"/>
    </location>
</feature>
<evidence type="ECO:0000313" key="3">
    <source>
        <dbReference type="Proteomes" id="UP000244224"/>
    </source>
</evidence>
<gene>
    <name evidence="2" type="ORF">C8N34_11954</name>
</gene>
<name>A0A2T6AQ91_9RHOB</name>
<accession>A0A2T6AQ91</accession>
<feature type="chain" id="PRO_5015539185" evidence="1">
    <location>
        <begin position="19"/>
        <end position="216"/>
    </location>
</feature>
<dbReference type="OrthoDB" id="1679673at2"/>
<proteinExistence type="predicted"/>
<dbReference type="Proteomes" id="UP000244224">
    <property type="component" value="Unassembled WGS sequence"/>
</dbReference>
<dbReference type="Pfam" id="PF06226">
    <property type="entry name" value="DUF1007"/>
    <property type="match status" value="1"/>
</dbReference>
<sequence>MRAVALAIAISLPLPALAHPHVWIDTGVEVLFDAGGRAEALRITWVYDDFYSMVLVEERGLDADHDGNATAAETAALQGFDMNWDTGFSGDTYLLSGETPVPLGPPEDWTAKFEGGRLTSTHLRRIDPALPLEQPLRVQAYDPSFYNAYTIALPPTFTPALPQGCKAEVLAPDATAANEQLLAALAEYGADQDVEADFPAVGANFADELVVTCGAE</sequence>
<evidence type="ECO:0000256" key="1">
    <source>
        <dbReference type="SAM" id="SignalP"/>
    </source>
</evidence>
<evidence type="ECO:0000313" key="2">
    <source>
        <dbReference type="EMBL" id="PTX45991.1"/>
    </source>
</evidence>
<protein>
    <submittedName>
        <fullName evidence="2">ABC-type uncharacterized transport system substrate-binding protein</fullName>
    </submittedName>
</protein>
<keyword evidence="1" id="KW-0732">Signal</keyword>
<dbReference type="AlphaFoldDB" id="A0A2T6AQ91"/>